<dbReference type="NCBIfam" id="NF005869">
    <property type="entry name" value="PRK07807.1"/>
    <property type="match status" value="1"/>
</dbReference>
<dbReference type="GO" id="GO:0006164">
    <property type="term" value="P:purine nucleotide biosynthetic process"/>
    <property type="evidence" value="ECO:0007669"/>
    <property type="project" value="InterPro"/>
</dbReference>
<evidence type="ECO:0000313" key="12">
    <source>
        <dbReference type="EMBL" id="KAB1632287.1"/>
    </source>
</evidence>
<evidence type="ECO:0000256" key="2">
    <source>
        <dbReference type="ARBA" id="ARBA00015800"/>
    </source>
</evidence>
<dbReference type="FunFam" id="3.20.20.70:FF:000424">
    <property type="entry name" value="Inosine-5'-monophosphate dehydrogenase 2"/>
    <property type="match status" value="1"/>
</dbReference>
<accession>A0A7C8BN80</accession>
<evidence type="ECO:0000259" key="11">
    <source>
        <dbReference type="Pfam" id="PF00478"/>
    </source>
</evidence>
<gene>
    <name evidence="12" type="ORF">F8O02_04525</name>
</gene>
<evidence type="ECO:0000256" key="8">
    <source>
        <dbReference type="PIRSR" id="PIRSR000130-1"/>
    </source>
</evidence>
<dbReference type="EMBL" id="WBKA01000003">
    <property type="protein sequence ID" value="KAB1632287.1"/>
    <property type="molecule type" value="Genomic_DNA"/>
</dbReference>
<evidence type="ECO:0000256" key="5">
    <source>
        <dbReference type="ARBA" id="ARBA00022857"/>
    </source>
</evidence>
<dbReference type="InterPro" id="IPR001093">
    <property type="entry name" value="IMP_DH_GMPRt"/>
</dbReference>
<proteinExistence type="predicted"/>
<reference evidence="12 13" key="1">
    <citation type="submission" date="2019-09" db="EMBL/GenBank/DDBJ databases">
        <title>Phylogeny of genus Pseudoclavibacter and closely related genus.</title>
        <authorList>
            <person name="Li Y."/>
        </authorList>
    </citation>
    <scope>NUCLEOTIDE SEQUENCE [LARGE SCALE GENOMIC DNA]</scope>
    <source>
        <strain evidence="12 13">JCM 16921</strain>
    </source>
</reference>
<dbReference type="InterPro" id="IPR046342">
    <property type="entry name" value="CBS_dom_sf"/>
</dbReference>
<feature type="binding site" description="in other chain" evidence="10">
    <location>
        <position position="298"/>
    </location>
    <ligand>
        <name>K(+)</name>
        <dbReference type="ChEBI" id="CHEBI:29103"/>
        <note>ligand shared between two tetrameric partners</note>
    </ligand>
</feature>
<evidence type="ECO:0000256" key="9">
    <source>
        <dbReference type="PIRSR" id="PIRSR000130-3"/>
    </source>
</evidence>
<dbReference type="InterPro" id="IPR050139">
    <property type="entry name" value="GMP_reductase"/>
</dbReference>
<keyword evidence="13" id="KW-1185">Reference proteome</keyword>
<keyword evidence="3" id="KW-0660">Purine salvage</keyword>
<protein>
    <recommendedName>
        <fullName evidence="2">GMP reductase</fullName>
        <ecNumber evidence="1">1.7.1.7</ecNumber>
    </recommendedName>
</protein>
<dbReference type="PANTHER" id="PTHR43170:SF5">
    <property type="entry name" value="GMP REDUCTASE"/>
    <property type="match status" value="1"/>
</dbReference>
<dbReference type="Gene3D" id="3.20.20.70">
    <property type="entry name" value="Aldolase class I"/>
    <property type="match status" value="1"/>
</dbReference>
<evidence type="ECO:0000256" key="6">
    <source>
        <dbReference type="ARBA" id="ARBA00023002"/>
    </source>
</evidence>
<dbReference type="GO" id="GO:0003920">
    <property type="term" value="F:GMP reductase activity"/>
    <property type="evidence" value="ECO:0007669"/>
    <property type="project" value="UniProtKB-EC"/>
</dbReference>
<dbReference type="RefSeq" id="WP_158036065.1">
    <property type="nucleotide sequence ID" value="NZ_BAAAZV010000017.1"/>
</dbReference>
<dbReference type="PIRSF" id="PIRSF000130">
    <property type="entry name" value="IMPDH"/>
    <property type="match status" value="1"/>
</dbReference>
<dbReference type="GO" id="GO:0006166">
    <property type="term" value="P:purine ribonucleoside salvage"/>
    <property type="evidence" value="ECO:0007669"/>
    <property type="project" value="UniProtKB-KW"/>
</dbReference>
<dbReference type="EC" id="1.7.1.7" evidence="1"/>
<dbReference type="SUPFAM" id="SSF54631">
    <property type="entry name" value="CBS-domain pair"/>
    <property type="match status" value="1"/>
</dbReference>
<keyword evidence="6" id="KW-0560">Oxidoreductase</keyword>
<feature type="active site" description="Proton acceptor" evidence="8">
    <location>
        <position position="399"/>
    </location>
</feature>
<keyword evidence="4" id="KW-0677">Repeat</keyword>
<feature type="binding site" evidence="9">
    <location>
        <begin position="296"/>
        <end position="298"/>
    </location>
    <ligand>
        <name>NAD(+)</name>
        <dbReference type="ChEBI" id="CHEBI:57540"/>
    </ligand>
</feature>
<dbReference type="NCBIfam" id="TIGR01303">
    <property type="entry name" value="IMP_DH_rel_1"/>
    <property type="match status" value="1"/>
</dbReference>
<dbReference type="AlphaFoldDB" id="A0A7C8BN80"/>
<dbReference type="GO" id="GO:0003938">
    <property type="term" value="F:IMP dehydrogenase activity"/>
    <property type="evidence" value="ECO:0007669"/>
    <property type="project" value="InterPro"/>
</dbReference>
<keyword evidence="5" id="KW-0521">NADP</keyword>
<keyword evidence="9" id="KW-0520">NAD</keyword>
<dbReference type="Pfam" id="PF00478">
    <property type="entry name" value="IMPDH"/>
    <property type="match status" value="1"/>
</dbReference>
<dbReference type="OrthoDB" id="9805398at2"/>
<dbReference type="InterPro" id="IPR005990">
    <property type="entry name" value="IMP_DH"/>
</dbReference>
<dbReference type="SUPFAM" id="SSF51412">
    <property type="entry name" value="Inosine monophosphate dehydrogenase (IMPDH)"/>
    <property type="match status" value="1"/>
</dbReference>
<feature type="domain" description="IMP dehydrogenase/GMP reductase" evidence="11">
    <location>
        <begin position="12"/>
        <end position="473"/>
    </location>
</feature>
<evidence type="ECO:0000256" key="3">
    <source>
        <dbReference type="ARBA" id="ARBA00022726"/>
    </source>
</evidence>
<name>A0A7C8BN80_9MICO</name>
<dbReference type="GO" id="GO:0005829">
    <property type="term" value="C:cytosol"/>
    <property type="evidence" value="ECO:0007669"/>
    <property type="project" value="TreeGrafter"/>
</dbReference>
<feature type="binding site" description="in other chain" evidence="10">
    <location>
        <position position="303"/>
    </location>
    <ligand>
        <name>K(+)</name>
        <dbReference type="ChEBI" id="CHEBI:29103"/>
        <note>ligand shared between two tetrameric partners</note>
    </ligand>
</feature>
<evidence type="ECO:0000313" key="13">
    <source>
        <dbReference type="Proteomes" id="UP000481339"/>
    </source>
</evidence>
<evidence type="ECO:0000256" key="1">
    <source>
        <dbReference type="ARBA" id="ARBA00012678"/>
    </source>
</evidence>
<evidence type="ECO:0000256" key="4">
    <source>
        <dbReference type="ARBA" id="ARBA00022737"/>
    </source>
</evidence>
<sequence length="479" mass="50255">MHFHGSQPQYDLTYSDVFLIPSRSAVGSRLRVDLSTDDVTGMRTPIVAANMNAVTGPRLASTMARRGGLAVLPQDMDQAALLRSVAAVKDASPRFAAPFLVDADMTVQQARRVLPPAVGHGLVVRDASGGFLGVIDATVLGRALDDALLGDLVHGEQPVLQVADIPDDETLFQRLFDEGLEFAVVLDGDRVLGTTSPKSAMRSTVYRPALDAAGRLRVAAAIGINGDVEARARAFIDAGVDVIVVDTAHGHQERMLEALRRVRSVSVDHPVVAGNVVTAQGVEDLVGAGANIVKVGVGPGAMCTTRMMTAVGRPQFSAVLETAAAARALGAGVWADGGVRYPRDVALALAAGGSAVMIGSWLAGTIESPGIIERDASGRLYKRNYGMASSKAVAGRFARLSPLERARKAIFSEGISDSRLYLDPMSPSVEDILDQITAGVRSACTYAGAGDLATFRERATVGIQSAAGYEEGRALPESW</sequence>
<dbReference type="CDD" id="cd00381">
    <property type="entry name" value="IMPDH"/>
    <property type="match status" value="1"/>
</dbReference>
<dbReference type="InterPro" id="IPR013785">
    <property type="entry name" value="Aldolase_TIM"/>
</dbReference>
<feature type="binding site" evidence="9">
    <location>
        <begin position="246"/>
        <end position="248"/>
    </location>
    <ligand>
        <name>NAD(+)</name>
        <dbReference type="ChEBI" id="CHEBI:57540"/>
    </ligand>
</feature>
<comment type="caution">
    <text evidence="12">The sequence shown here is derived from an EMBL/GenBank/DDBJ whole genome shotgun (WGS) entry which is preliminary data.</text>
</comment>
<keyword evidence="7" id="KW-0129">CBS domain</keyword>
<feature type="binding site" description="in other chain" evidence="10">
    <location>
        <position position="300"/>
    </location>
    <ligand>
        <name>K(+)</name>
        <dbReference type="ChEBI" id="CHEBI:29103"/>
        <note>ligand shared between two tetrameric partners</note>
    </ligand>
</feature>
<keyword evidence="10" id="KW-0630">Potassium</keyword>
<organism evidence="12 13">
    <name type="scientific">Pseudoclavibacter caeni</name>
    <dbReference type="NCBI Taxonomy" id="908846"/>
    <lineage>
        <taxon>Bacteria</taxon>
        <taxon>Bacillati</taxon>
        <taxon>Actinomycetota</taxon>
        <taxon>Actinomycetes</taxon>
        <taxon>Micrococcales</taxon>
        <taxon>Microbacteriaceae</taxon>
        <taxon>Pseudoclavibacter</taxon>
    </lineage>
</organism>
<dbReference type="SMART" id="SM01240">
    <property type="entry name" value="IMPDH"/>
    <property type="match status" value="1"/>
</dbReference>
<evidence type="ECO:0000256" key="7">
    <source>
        <dbReference type="ARBA" id="ARBA00023122"/>
    </source>
</evidence>
<feature type="active site" description="Thioimidate intermediate" evidence="8">
    <location>
        <position position="303"/>
    </location>
</feature>
<dbReference type="InterPro" id="IPR005991">
    <property type="entry name" value="GUAB1"/>
</dbReference>
<dbReference type="Proteomes" id="UP000481339">
    <property type="component" value="Unassembled WGS sequence"/>
</dbReference>
<dbReference type="PANTHER" id="PTHR43170">
    <property type="entry name" value="GMP REDUCTASE"/>
    <property type="match status" value="1"/>
</dbReference>
<evidence type="ECO:0000256" key="10">
    <source>
        <dbReference type="PIRSR" id="PIRSR000130-4"/>
    </source>
</evidence>